<evidence type="ECO:0000313" key="2">
    <source>
        <dbReference type="EMBL" id="KIG13426.1"/>
    </source>
</evidence>
<gene>
    <name evidence="2" type="ORF">DB30_08102</name>
</gene>
<dbReference type="AlphaFoldDB" id="A0A0C2CQF9"/>
<reference evidence="2 3" key="1">
    <citation type="submission" date="2014-12" db="EMBL/GenBank/DDBJ databases">
        <title>Genome assembly of Enhygromyxa salina DSM 15201.</title>
        <authorList>
            <person name="Sharma G."/>
            <person name="Subramanian S."/>
        </authorList>
    </citation>
    <scope>NUCLEOTIDE SEQUENCE [LARGE SCALE GENOMIC DNA]</scope>
    <source>
        <strain evidence="2 3">DSM 15201</strain>
    </source>
</reference>
<dbReference type="Proteomes" id="UP000031599">
    <property type="component" value="Unassembled WGS sequence"/>
</dbReference>
<proteinExistence type="predicted"/>
<organism evidence="2 3">
    <name type="scientific">Enhygromyxa salina</name>
    <dbReference type="NCBI Taxonomy" id="215803"/>
    <lineage>
        <taxon>Bacteria</taxon>
        <taxon>Pseudomonadati</taxon>
        <taxon>Myxococcota</taxon>
        <taxon>Polyangia</taxon>
        <taxon>Nannocystales</taxon>
        <taxon>Nannocystaceae</taxon>
        <taxon>Enhygromyxa</taxon>
    </lineage>
</organism>
<accession>A0A0C2CQF9</accession>
<evidence type="ECO:0000256" key="1">
    <source>
        <dbReference type="SAM" id="MobiDB-lite"/>
    </source>
</evidence>
<evidence type="ECO:0000313" key="3">
    <source>
        <dbReference type="Proteomes" id="UP000031599"/>
    </source>
</evidence>
<comment type="caution">
    <text evidence="2">The sequence shown here is derived from an EMBL/GenBank/DDBJ whole genome shotgun (WGS) entry which is preliminary data.</text>
</comment>
<protein>
    <submittedName>
        <fullName evidence="2">Uncharacterized protein</fullName>
    </submittedName>
</protein>
<sequence>MIMLRQRSILADLPPLRCDWLGARSAKVRPTSAGHPAGRVRSRSPLEFCVREASDPKHGTRLSRRRAGSGPKPTPAPDFGGRSCV</sequence>
<dbReference type="EMBL" id="JMCC02000098">
    <property type="protein sequence ID" value="KIG13426.1"/>
    <property type="molecule type" value="Genomic_DNA"/>
</dbReference>
<feature type="region of interest" description="Disordered" evidence="1">
    <location>
        <begin position="50"/>
        <end position="85"/>
    </location>
</feature>
<name>A0A0C2CQF9_9BACT</name>